<gene>
    <name evidence="2" type="ORF">NMK_3452</name>
</gene>
<proteinExistence type="predicted"/>
<dbReference type="CDD" id="cd02440">
    <property type="entry name" value="AdoMet_MTases"/>
    <property type="match status" value="1"/>
</dbReference>
<organism evidence="2 3">
    <name type="scientific">Novimethylophilus kurashikiensis</name>
    <dbReference type="NCBI Taxonomy" id="1825523"/>
    <lineage>
        <taxon>Bacteria</taxon>
        <taxon>Pseudomonadati</taxon>
        <taxon>Pseudomonadota</taxon>
        <taxon>Betaproteobacteria</taxon>
        <taxon>Nitrosomonadales</taxon>
        <taxon>Methylophilaceae</taxon>
        <taxon>Novimethylophilus</taxon>
    </lineage>
</organism>
<dbReference type="EMBL" id="BDOQ01000021">
    <property type="protein sequence ID" value="GBG15840.1"/>
    <property type="molecule type" value="Genomic_DNA"/>
</dbReference>
<evidence type="ECO:0000259" key="1">
    <source>
        <dbReference type="Pfam" id="PF03848"/>
    </source>
</evidence>
<dbReference type="OrthoDB" id="9804312at2"/>
<dbReference type="RefSeq" id="WP_109016987.1">
    <property type="nucleotide sequence ID" value="NZ_BDOQ01000021.1"/>
</dbReference>
<keyword evidence="3" id="KW-1185">Reference proteome</keyword>
<feature type="domain" description="Tellurite resistance methyltransferase TehB-like" evidence="1">
    <location>
        <begin position="24"/>
        <end position="70"/>
    </location>
</feature>
<reference evidence="2 3" key="1">
    <citation type="journal article" date="2018" name="Environ. Microbiol.">
        <title>Isolation and genomic characterization of Novimethylophilus kurashikiensis gen. nov. sp. nov., a new lanthanide-dependent methylotrophic species of Methylophilaceae.</title>
        <authorList>
            <person name="Lv H."/>
            <person name="Sahin N."/>
            <person name="Tani A."/>
        </authorList>
    </citation>
    <scope>NUCLEOTIDE SEQUENCE [LARGE SCALE GENOMIC DNA]</scope>
    <source>
        <strain evidence="2 3">La2-4</strain>
    </source>
</reference>
<dbReference type="Pfam" id="PF03848">
    <property type="entry name" value="TehB"/>
    <property type="match status" value="1"/>
</dbReference>
<keyword evidence="2" id="KW-0830">Ubiquinone</keyword>
<name>A0A2R5FCB7_9PROT</name>
<dbReference type="SUPFAM" id="SSF53335">
    <property type="entry name" value="S-adenosyl-L-methionine-dependent methyltransferases"/>
    <property type="match status" value="1"/>
</dbReference>
<dbReference type="Proteomes" id="UP000245081">
    <property type="component" value="Unassembled WGS sequence"/>
</dbReference>
<dbReference type="InterPro" id="IPR029063">
    <property type="entry name" value="SAM-dependent_MTases_sf"/>
</dbReference>
<comment type="caution">
    <text evidence="2">The sequence shown here is derived from an EMBL/GenBank/DDBJ whole genome shotgun (WGS) entry which is preliminary data.</text>
</comment>
<dbReference type="AlphaFoldDB" id="A0A2R5FCB7"/>
<dbReference type="GO" id="GO:0032259">
    <property type="term" value="P:methylation"/>
    <property type="evidence" value="ECO:0007669"/>
    <property type="project" value="UniProtKB-KW"/>
</dbReference>
<evidence type="ECO:0000313" key="2">
    <source>
        <dbReference type="EMBL" id="GBG15840.1"/>
    </source>
</evidence>
<dbReference type="InterPro" id="IPR015985">
    <property type="entry name" value="TehB-like_dom"/>
</dbReference>
<sequence length="178" mass="20020">MHENTNQDLNEEEPSLWIRRFVPRIVEGGRVLDVACGAGRHALLLARLGYRVEAADRNATALARLSGIHGIRTTTADLESEPWPYAGQLFDGVIVSRYLHRPLLPLLPEVLRPQGVLIYETFMEGNERFGRPSNPDFLLKRDELLDAFSGRLQVVAFEQGVVNRPQPAVIQRICAVRV</sequence>
<evidence type="ECO:0000313" key="3">
    <source>
        <dbReference type="Proteomes" id="UP000245081"/>
    </source>
</evidence>
<accession>A0A2R5FCB7</accession>
<dbReference type="GO" id="GO:0008168">
    <property type="term" value="F:methyltransferase activity"/>
    <property type="evidence" value="ECO:0007669"/>
    <property type="project" value="UniProtKB-KW"/>
</dbReference>
<protein>
    <submittedName>
        <fullName evidence="2">Ubiquinone/menaquinone biosynthesis C-methyltransferase UbiE</fullName>
    </submittedName>
</protein>
<dbReference type="Gene3D" id="3.40.50.150">
    <property type="entry name" value="Vaccinia Virus protein VP39"/>
    <property type="match status" value="1"/>
</dbReference>
<keyword evidence="2" id="KW-0489">Methyltransferase</keyword>
<keyword evidence="2" id="KW-0808">Transferase</keyword>